<dbReference type="Proteomes" id="UP000887580">
    <property type="component" value="Unplaced"/>
</dbReference>
<accession>A0AC35F903</accession>
<name>A0AC35F903_9BILA</name>
<sequence length="295" mass="32328">MSDVNESLDYEDYEEMDFNADEDEDESSEEYDYTDDFCDDAHFDGFLKSNADVDADLIHDQIMNFLRLGIDSTRSASLAVELVQMATTGYKKQVAAGIVEFVCACPPSNVELVQRFQSVHAVVKIWEEFGEAVTDAINELLDIEKPALNRIPSRNLANFIRVLVDENIIDKDKILIASTRECALPDPYLERLHQVLYNHYGCGNPKSTKTTSMFGNFLSNIIPSTSTNVTTAPAPTAGNQTSTIQASPASSTTTATNIDVSANTPPTESGDQSTLSTFMNTWKKMVSGSAPSSSS</sequence>
<organism evidence="1 2">
    <name type="scientific">Panagrolaimus sp. PS1159</name>
    <dbReference type="NCBI Taxonomy" id="55785"/>
    <lineage>
        <taxon>Eukaryota</taxon>
        <taxon>Metazoa</taxon>
        <taxon>Ecdysozoa</taxon>
        <taxon>Nematoda</taxon>
        <taxon>Chromadorea</taxon>
        <taxon>Rhabditida</taxon>
        <taxon>Tylenchina</taxon>
        <taxon>Panagrolaimomorpha</taxon>
        <taxon>Panagrolaimoidea</taxon>
        <taxon>Panagrolaimidae</taxon>
        <taxon>Panagrolaimus</taxon>
    </lineage>
</organism>
<evidence type="ECO:0000313" key="2">
    <source>
        <dbReference type="WBParaSite" id="PS1159_v2.g15041.t1"/>
    </source>
</evidence>
<evidence type="ECO:0000313" key="1">
    <source>
        <dbReference type="Proteomes" id="UP000887580"/>
    </source>
</evidence>
<reference evidence="2" key="1">
    <citation type="submission" date="2022-11" db="UniProtKB">
        <authorList>
            <consortium name="WormBaseParasite"/>
        </authorList>
    </citation>
    <scope>IDENTIFICATION</scope>
</reference>
<protein>
    <submittedName>
        <fullName evidence="2">Uncharacterized protein</fullName>
    </submittedName>
</protein>
<dbReference type="WBParaSite" id="PS1159_v2.g15041.t1">
    <property type="protein sequence ID" value="PS1159_v2.g15041.t1"/>
    <property type="gene ID" value="PS1159_v2.g15041"/>
</dbReference>
<proteinExistence type="predicted"/>